<dbReference type="RefSeq" id="WP_191173535.1">
    <property type="nucleotide sequence ID" value="NZ_JACXZS010000020.1"/>
</dbReference>
<evidence type="ECO:0000313" key="2">
    <source>
        <dbReference type="Proteomes" id="UP000598426"/>
    </source>
</evidence>
<dbReference type="Proteomes" id="UP000598426">
    <property type="component" value="Unassembled WGS sequence"/>
</dbReference>
<dbReference type="EMBL" id="JACXZS010000020">
    <property type="protein sequence ID" value="MBD3943941.1"/>
    <property type="molecule type" value="Genomic_DNA"/>
</dbReference>
<proteinExistence type="predicted"/>
<sequence length="221" mass="23934">MTRRAALRLTLPGEWQSFTLSPDDEAIAGEVAAFVRERLGRRDDQATLRAQQRAGLGEAVRRARDAGATQFHFSLKAPGGLAFASTVAEYCPHLPLGESTDAVALADALVGVLAAEVDGAEPDQRWEAFELAGGVVFEREGGLVLRRDRRLAASDPEHDAPTTVVDYWLTEPGRNRVVLLSFTTALAELAPLMIELFDAVVGDAKWIEQDDVAALRAELRG</sequence>
<name>A0ABR8NWH9_9MICO</name>
<organism evidence="1 2">
    <name type="scientific">Microbacterium helvum</name>
    <dbReference type="NCBI Taxonomy" id="2773713"/>
    <lineage>
        <taxon>Bacteria</taxon>
        <taxon>Bacillati</taxon>
        <taxon>Actinomycetota</taxon>
        <taxon>Actinomycetes</taxon>
        <taxon>Micrococcales</taxon>
        <taxon>Microbacteriaceae</taxon>
        <taxon>Microbacterium</taxon>
    </lineage>
</organism>
<gene>
    <name evidence="1" type="ORF">IF188_19800</name>
</gene>
<keyword evidence="2" id="KW-1185">Reference proteome</keyword>
<comment type="caution">
    <text evidence="1">The sequence shown here is derived from an EMBL/GenBank/DDBJ whole genome shotgun (WGS) entry which is preliminary data.</text>
</comment>
<protein>
    <submittedName>
        <fullName evidence="1">Uncharacterized protein</fullName>
    </submittedName>
</protein>
<accession>A0ABR8NWH9</accession>
<reference evidence="1 2" key="1">
    <citation type="submission" date="2020-09" db="EMBL/GenBank/DDBJ databases">
        <title>Isolation and identification of active actinomycetes.</title>
        <authorList>
            <person name="Li X."/>
        </authorList>
    </citation>
    <scope>NUCLEOTIDE SEQUENCE [LARGE SCALE GENOMIC DNA]</scope>
    <source>
        <strain evidence="1 2">NEAU-LLC</strain>
    </source>
</reference>
<evidence type="ECO:0000313" key="1">
    <source>
        <dbReference type="EMBL" id="MBD3943941.1"/>
    </source>
</evidence>